<sequence length="270" mass="31080">MSNNEAMIIQEVQQFQQSFPASAELDIIALTGADGASYSRMDNEQAWMATISVTAWHVQDQADIQQGAFILVNKDEEKKLEQLFDPMEANQIWKMKVRRDQNRLLLLKLDQLIDSAQEPQLATILKEQTREVTIEHERLGTFVLDRSLNSLRGNIEWLGETIRVSLDNDADAHHQLNVLARLIDDDAKWDRRIRAFAAEELTELKNDSWLEDDEEEWSEANFAKQLTLQAITFTEEDFTFWFDDGDLFWGHAIYVSNTIEDGPYDANIGG</sequence>
<comment type="caution">
    <text evidence="3">The sequence shown here is derived from an EMBL/GenBank/DDBJ whole genome shotgun (WGS) entry which is preliminary data.</text>
</comment>
<dbReference type="Pfam" id="PF22886">
    <property type="entry name" value="DUF7021"/>
    <property type="match status" value="1"/>
</dbReference>
<dbReference type="EMBL" id="JAVDQH010000033">
    <property type="protein sequence ID" value="MDR6246584.1"/>
    <property type="molecule type" value="Genomic_DNA"/>
</dbReference>
<evidence type="ECO:0000313" key="3">
    <source>
        <dbReference type="EMBL" id="MDR6246584.1"/>
    </source>
</evidence>
<dbReference type="Pfam" id="PF10020">
    <property type="entry name" value="DUF2262"/>
    <property type="match status" value="1"/>
</dbReference>
<name>A0ABU1J505_9BACL</name>
<reference evidence="3 4" key="1">
    <citation type="submission" date="2023-07" db="EMBL/GenBank/DDBJ databases">
        <title>Genomic Encyclopedia of Type Strains, Phase IV (KMG-IV): sequencing the most valuable type-strain genomes for metagenomic binning, comparative biology and taxonomic classification.</title>
        <authorList>
            <person name="Goeker M."/>
        </authorList>
    </citation>
    <scope>NUCLEOTIDE SEQUENCE [LARGE SCALE GENOMIC DNA]</scope>
    <source>
        <strain evidence="3 4">DSM 22170</strain>
    </source>
</reference>
<evidence type="ECO:0000259" key="2">
    <source>
        <dbReference type="Pfam" id="PF22886"/>
    </source>
</evidence>
<dbReference type="Proteomes" id="UP001185028">
    <property type="component" value="Unassembled WGS sequence"/>
</dbReference>
<keyword evidence="4" id="KW-1185">Reference proteome</keyword>
<feature type="domain" description="DUF7021" evidence="2">
    <location>
        <begin position="11"/>
        <end position="128"/>
    </location>
</feature>
<protein>
    <recommendedName>
        <fullName evidence="5">DUF2262 domain-containing protein</fullName>
    </recommendedName>
</protein>
<evidence type="ECO:0000259" key="1">
    <source>
        <dbReference type="Pfam" id="PF10020"/>
    </source>
</evidence>
<feature type="domain" description="DUF2262" evidence="1">
    <location>
        <begin position="136"/>
        <end position="268"/>
    </location>
</feature>
<organism evidence="3 4">
    <name type="scientific">Paenibacillus hunanensis</name>
    <dbReference type="NCBI Taxonomy" id="539262"/>
    <lineage>
        <taxon>Bacteria</taxon>
        <taxon>Bacillati</taxon>
        <taxon>Bacillota</taxon>
        <taxon>Bacilli</taxon>
        <taxon>Bacillales</taxon>
        <taxon>Paenibacillaceae</taxon>
        <taxon>Paenibacillus</taxon>
    </lineage>
</organism>
<proteinExistence type="predicted"/>
<dbReference type="RefSeq" id="WP_188775094.1">
    <property type="nucleotide sequence ID" value="NZ_BMMB01000004.1"/>
</dbReference>
<dbReference type="InterPro" id="IPR054286">
    <property type="entry name" value="DUF7021"/>
</dbReference>
<dbReference type="InterPro" id="IPR019260">
    <property type="entry name" value="DUF2262"/>
</dbReference>
<evidence type="ECO:0008006" key="5">
    <source>
        <dbReference type="Google" id="ProtNLM"/>
    </source>
</evidence>
<evidence type="ECO:0000313" key="4">
    <source>
        <dbReference type="Proteomes" id="UP001185028"/>
    </source>
</evidence>
<gene>
    <name evidence="3" type="ORF">JOC58_004529</name>
</gene>
<accession>A0ABU1J505</accession>